<evidence type="ECO:0000313" key="1">
    <source>
        <dbReference type="EMBL" id="MEQ2711061.1"/>
    </source>
</evidence>
<gene>
    <name evidence="1" type="ORF">AAAU51_07740</name>
</gene>
<sequence>MSDHSSHLKNLSDLNPKKLEIIEFVISNCQGKPLELILPDLMAAASRLSEQGLSFTNEEISVIMDSLKETMSPEEQQRIDMIRPLIM</sequence>
<evidence type="ECO:0000313" key="2">
    <source>
        <dbReference type="Proteomes" id="UP001482154"/>
    </source>
</evidence>
<reference evidence="1 2" key="1">
    <citation type="submission" date="2024-04" db="EMBL/GenBank/DDBJ databases">
        <title>Human intestinal bacterial collection.</title>
        <authorList>
            <person name="Pauvert C."/>
            <person name="Hitch T.C.A."/>
            <person name="Clavel T."/>
        </authorList>
    </citation>
    <scope>NUCLEOTIDE SEQUENCE [LARGE SCALE GENOMIC DNA]</scope>
    <source>
        <strain evidence="1 2">CLA-AA-H249</strain>
    </source>
</reference>
<dbReference type="EMBL" id="JBBNIN010000009">
    <property type="protein sequence ID" value="MEQ2711061.1"/>
    <property type="molecule type" value="Genomic_DNA"/>
</dbReference>
<name>A0ABV1IV23_9FIRM</name>
<comment type="caution">
    <text evidence="1">The sequence shown here is derived from an EMBL/GenBank/DDBJ whole genome shotgun (WGS) entry which is preliminary data.</text>
</comment>
<dbReference type="Proteomes" id="UP001482154">
    <property type="component" value="Unassembled WGS sequence"/>
</dbReference>
<keyword evidence="2" id="KW-1185">Reference proteome</keyword>
<dbReference type="RefSeq" id="WP_253029850.1">
    <property type="nucleotide sequence ID" value="NZ_JBBNIN010000009.1"/>
</dbReference>
<accession>A0ABV1IV23</accession>
<proteinExistence type="predicted"/>
<protein>
    <submittedName>
        <fullName evidence="1">Uncharacterized protein</fullName>
    </submittedName>
</protein>
<organism evidence="1 2">
    <name type="scientific">Anaerostipes amylophilus</name>
    <dbReference type="NCBI Taxonomy" id="2981779"/>
    <lineage>
        <taxon>Bacteria</taxon>
        <taxon>Bacillati</taxon>
        <taxon>Bacillota</taxon>
        <taxon>Clostridia</taxon>
        <taxon>Lachnospirales</taxon>
        <taxon>Lachnospiraceae</taxon>
        <taxon>Anaerostipes</taxon>
    </lineage>
</organism>